<protein>
    <recommendedName>
        <fullName evidence="1">EF-hand domain-containing protein</fullName>
    </recommendedName>
</protein>
<dbReference type="GO" id="GO:0005509">
    <property type="term" value="F:calcium ion binding"/>
    <property type="evidence" value="ECO:0007669"/>
    <property type="project" value="InterPro"/>
</dbReference>
<proteinExistence type="predicted"/>
<dbReference type="Gene3D" id="1.10.238.10">
    <property type="entry name" value="EF-hand"/>
    <property type="match status" value="1"/>
</dbReference>
<organism evidence="2 3">
    <name type="scientific">Seminavis robusta</name>
    <dbReference type="NCBI Taxonomy" id="568900"/>
    <lineage>
        <taxon>Eukaryota</taxon>
        <taxon>Sar</taxon>
        <taxon>Stramenopiles</taxon>
        <taxon>Ochrophyta</taxon>
        <taxon>Bacillariophyta</taxon>
        <taxon>Bacillariophyceae</taxon>
        <taxon>Bacillariophycidae</taxon>
        <taxon>Naviculales</taxon>
        <taxon>Naviculaceae</taxon>
        <taxon>Seminavis</taxon>
    </lineage>
</organism>
<reference evidence="2" key="1">
    <citation type="submission" date="2020-06" db="EMBL/GenBank/DDBJ databases">
        <authorList>
            <consortium name="Plant Systems Biology data submission"/>
        </authorList>
    </citation>
    <scope>NUCLEOTIDE SEQUENCE</scope>
    <source>
        <strain evidence="2">D6</strain>
    </source>
</reference>
<dbReference type="Proteomes" id="UP001153069">
    <property type="component" value="Unassembled WGS sequence"/>
</dbReference>
<dbReference type="InterPro" id="IPR002048">
    <property type="entry name" value="EF_hand_dom"/>
</dbReference>
<accession>A0A9N8D8T4</accession>
<dbReference type="OrthoDB" id="26525at2759"/>
<feature type="domain" description="EF-hand" evidence="1">
    <location>
        <begin position="96"/>
        <end position="131"/>
    </location>
</feature>
<evidence type="ECO:0000313" key="2">
    <source>
        <dbReference type="EMBL" id="CAB9498692.1"/>
    </source>
</evidence>
<dbReference type="EMBL" id="CAICTM010000043">
    <property type="protein sequence ID" value="CAB9498692.1"/>
    <property type="molecule type" value="Genomic_DNA"/>
</dbReference>
<dbReference type="SUPFAM" id="SSF47473">
    <property type="entry name" value="EF-hand"/>
    <property type="match status" value="1"/>
</dbReference>
<name>A0A9N8D8T4_9STRA</name>
<evidence type="ECO:0000313" key="3">
    <source>
        <dbReference type="Proteomes" id="UP001153069"/>
    </source>
</evidence>
<sequence>MTLSAIDEYDVKMSFQAMDEEKIDRITLENFHTLFLGLGFQPQRLSLLQLRRKVADAIENISTTYQQQQQELLDTKDEAFIPLSIVLEVLSQHRRDRSAEIQHCFSLLDQSHKGYITAEDLQRIAAEVGEPSISAAEAKALLCTTRGRTMDQTSFARVFSPPSP</sequence>
<dbReference type="InterPro" id="IPR011992">
    <property type="entry name" value="EF-hand-dom_pair"/>
</dbReference>
<dbReference type="PROSITE" id="PS50222">
    <property type="entry name" value="EF_HAND_2"/>
    <property type="match status" value="1"/>
</dbReference>
<gene>
    <name evidence="2" type="ORF">SEMRO_43_G026190.1</name>
</gene>
<evidence type="ECO:0000259" key="1">
    <source>
        <dbReference type="PROSITE" id="PS50222"/>
    </source>
</evidence>
<keyword evidence="3" id="KW-1185">Reference proteome</keyword>
<comment type="caution">
    <text evidence="2">The sequence shown here is derived from an EMBL/GenBank/DDBJ whole genome shotgun (WGS) entry which is preliminary data.</text>
</comment>
<dbReference type="AlphaFoldDB" id="A0A9N8D8T4"/>